<gene>
    <name evidence="2" type="ORF">RCL2_002325100</name>
</gene>
<dbReference type="Proteomes" id="UP000615446">
    <property type="component" value="Unassembled WGS sequence"/>
</dbReference>
<feature type="compositionally biased region" description="Acidic residues" evidence="1">
    <location>
        <begin position="162"/>
        <end position="180"/>
    </location>
</feature>
<dbReference type="EMBL" id="BLAL01000252">
    <property type="protein sequence ID" value="GES96629.1"/>
    <property type="molecule type" value="Genomic_DNA"/>
</dbReference>
<sequence>MESVRRSTRKRKCVDYNDNYSFPTGAVDNLNSPDCDFFQGSPSRMSTQKMPRNGENVASLEHAQTKKKKKLSLGKNKSGTLNKDNKEKEKEPNERYEGAQEVNMVVIVEPTPTIDSVKGDDLFDDGELSDPPDLDKNLESDNNFKFQDKQTKKMTAAKLNDDKDDDAFVFDDTDDGSDYEEGCKSKSKKKSLNTGKKEKSVPAKENGGAKKGKDKKQIVSTTKTANTSTSTKKIISPLQIKNALGGLKRKAIGKSNPLTPKFTSDLKPFPGTLNKTPALETMIYLSYP</sequence>
<feature type="region of interest" description="Disordered" evidence="1">
    <location>
        <begin position="1"/>
        <end position="231"/>
    </location>
</feature>
<name>A0A8H3M4U3_9GLOM</name>
<evidence type="ECO:0000256" key="1">
    <source>
        <dbReference type="SAM" id="MobiDB-lite"/>
    </source>
</evidence>
<dbReference type="AlphaFoldDB" id="A0A8H3M4U3"/>
<dbReference type="OrthoDB" id="2374173at2759"/>
<protein>
    <submittedName>
        <fullName evidence="2">Uncharacterized protein</fullName>
    </submittedName>
</protein>
<organism evidence="2 3">
    <name type="scientific">Rhizophagus clarus</name>
    <dbReference type="NCBI Taxonomy" id="94130"/>
    <lineage>
        <taxon>Eukaryota</taxon>
        <taxon>Fungi</taxon>
        <taxon>Fungi incertae sedis</taxon>
        <taxon>Mucoromycota</taxon>
        <taxon>Glomeromycotina</taxon>
        <taxon>Glomeromycetes</taxon>
        <taxon>Glomerales</taxon>
        <taxon>Glomeraceae</taxon>
        <taxon>Rhizophagus</taxon>
    </lineage>
</organism>
<feature type="compositionally biased region" description="Low complexity" evidence="1">
    <location>
        <begin position="220"/>
        <end position="231"/>
    </location>
</feature>
<reference evidence="2" key="1">
    <citation type="submission" date="2019-10" db="EMBL/GenBank/DDBJ databases">
        <title>Conservation and host-specific expression of non-tandemly repeated heterogenous ribosome RNA gene in arbuscular mycorrhizal fungi.</title>
        <authorList>
            <person name="Maeda T."/>
            <person name="Kobayashi Y."/>
            <person name="Nakagawa T."/>
            <person name="Ezawa T."/>
            <person name="Yamaguchi K."/>
            <person name="Bino T."/>
            <person name="Nishimoto Y."/>
            <person name="Shigenobu S."/>
            <person name="Kawaguchi M."/>
        </authorList>
    </citation>
    <scope>NUCLEOTIDE SEQUENCE</scope>
    <source>
        <strain evidence="2">HR1</strain>
    </source>
</reference>
<feature type="compositionally biased region" description="Polar residues" evidence="1">
    <location>
        <begin position="40"/>
        <end position="50"/>
    </location>
</feature>
<proteinExistence type="predicted"/>
<evidence type="ECO:0000313" key="2">
    <source>
        <dbReference type="EMBL" id="GES96629.1"/>
    </source>
</evidence>
<feature type="compositionally biased region" description="Acidic residues" evidence="1">
    <location>
        <begin position="122"/>
        <end position="132"/>
    </location>
</feature>
<accession>A0A8H3M4U3</accession>
<evidence type="ECO:0000313" key="3">
    <source>
        <dbReference type="Proteomes" id="UP000615446"/>
    </source>
</evidence>
<comment type="caution">
    <text evidence="2">The sequence shown here is derived from an EMBL/GenBank/DDBJ whole genome shotgun (WGS) entry which is preliminary data.</text>
</comment>
<feature type="compositionally biased region" description="Basic and acidic residues" evidence="1">
    <location>
        <begin position="83"/>
        <end position="98"/>
    </location>
</feature>
<feature type="compositionally biased region" description="Basic residues" evidence="1">
    <location>
        <begin position="1"/>
        <end position="12"/>
    </location>
</feature>